<dbReference type="Proteomes" id="UP001366166">
    <property type="component" value="Chromosome"/>
</dbReference>
<dbReference type="GO" id="GO:0006203">
    <property type="term" value="P:dGTP catabolic process"/>
    <property type="evidence" value="ECO:0007669"/>
    <property type="project" value="TreeGrafter"/>
</dbReference>
<gene>
    <name evidence="2" type="ORF">FAK_01650</name>
</gene>
<dbReference type="SUPFAM" id="SSF101386">
    <property type="entry name" value="all-alpha NTP pyrophosphatases"/>
    <property type="match status" value="2"/>
</dbReference>
<dbReference type="CDD" id="cd11528">
    <property type="entry name" value="NTP-PPase_MazG_Nterm"/>
    <property type="match status" value="1"/>
</dbReference>
<protein>
    <submittedName>
        <fullName evidence="2">Nucleoside triphosphate pyrophosphohydrolase</fullName>
    </submittedName>
</protein>
<dbReference type="NCBIfam" id="TIGR00444">
    <property type="entry name" value="mazG"/>
    <property type="match status" value="1"/>
</dbReference>
<dbReference type="GO" id="GO:0046076">
    <property type="term" value="P:dTTP catabolic process"/>
    <property type="evidence" value="ECO:0007669"/>
    <property type="project" value="TreeGrafter"/>
</dbReference>
<sequence>MSQQGRESAGRALEALAELAARLRAPDGCPWDREQTPASAAAYLLEEAYEATEAIESGTIEEVRGELGDLLFQVVFQAQLFAEAGHFDLAEVIDEVRTKMVRRHPHVFGEARARDAGEVRQRWSEIKREERRGTGRGLLDSVPLGAPALLRAQRLGSKAAKVGFDWDDAAGVWEKIEEETEELASAGPQGETAELGDVLFSWAQWARHRGLGAEAALRTANRRFTRRFRAMEALAARQGRALDQMSHEEREELWAAAKAQENPLEDSE</sequence>
<dbReference type="InterPro" id="IPR048015">
    <property type="entry name" value="NTP-PPase_MazG-like_N"/>
</dbReference>
<dbReference type="GO" id="GO:0047429">
    <property type="term" value="F:nucleoside triphosphate diphosphatase activity"/>
    <property type="evidence" value="ECO:0007669"/>
    <property type="project" value="InterPro"/>
</dbReference>
<dbReference type="KEGG" id="dmp:FAK_01650"/>
<evidence type="ECO:0000259" key="1">
    <source>
        <dbReference type="Pfam" id="PF03819"/>
    </source>
</evidence>
<dbReference type="PANTHER" id="PTHR30522">
    <property type="entry name" value="NUCLEOSIDE TRIPHOSPHATE PYROPHOSPHOHYDROLASE"/>
    <property type="match status" value="1"/>
</dbReference>
<feature type="domain" description="NTP pyrophosphohydrolase MazG-like" evidence="1">
    <location>
        <begin position="35"/>
        <end position="108"/>
    </location>
</feature>
<dbReference type="FunFam" id="1.10.287.1080:FF:000001">
    <property type="entry name" value="Nucleoside triphosphate pyrophosphohydrolase"/>
    <property type="match status" value="1"/>
</dbReference>
<evidence type="ECO:0000313" key="3">
    <source>
        <dbReference type="Proteomes" id="UP001366166"/>
    </source>
</evidence>
<dbReference type="Pfam" id="PF03819">
    <property type="entry name" value="MazG"/>
    <property type="match status" value="1"/>
</dbReference>
<dbReference type="InterPro" id="IPR048011">
    <property type="entry name" value="NTP-PPase_MazG-like_C"/>
</dbReference>
<evidence type="ECO:0000313" key="2">
    <source>
        <dbReference type="EMBL" id="BEQ13099.1"/>
    </source>
</evidence>
<dbReference type="GO" id="GO:0046047">
    <property type="term" value="P:TTP catabolic process"/>
    <property type="evidence" value="ECO:0007669"/>
    <property type="project" value="TreeGrafter"/>
</dbReference>
<dbReference type="InterPro" id="IPR011551">
    <property type="entry name" value="NTP_PyrPHydrolase_MazG"/>
</dbReference>
<dbReference type="EMBL" id="AP028679">
    <property type="protein sequence ID" value="BEQ13099.1"/>
    <property type="molecule type" value="Genomic_DNA"/>
</dbReference>
<dbReference type="RefSeq" id="WP_338604401.1">
    <property type="nucleotide sequence ID" value="NZ_AP028679.1"/>
</dbReference>
<keyword evidence="3" id="KW-1185">Reference proteome</keyword>
<dbReference type="NCBIfam" id="NF007113">
    <property type="entry name" value="PRK09562.1"/>
    <property type="match status" value="1"/>
</dbReference>
<organism evidence="2 3">
    <name type="scientific">Desulfoferula mesophila</name>
    <dbReference type="NCBI Taxonomy" id="3058419"/>
    <lineage>
        <taxon>Bacteria</taxon>
        <taxon>Pseudomonadati</taxon>
        <taxon>Thermodesulfobacteriota</taxon>
        <taxon>Desulfarculia</taxon>
        <taxon>Desulfarculales</taxon>
        <taxon>Desulfarculaceae</taxon>
        <taxon>Desulfoferula</taxon>
    </lineage>
</organism>
<dbReference type="PANTHER" id="PTHR30522:SF0">
    <property type="entry name" value="NUCLEOSIDE TRIPHOSPHATE PYROPHOSPHOHYDROLASE"/>
    <property type="match status" value="1"/>
</dbReference>
<dbReference type="GO" id="GO:0046061">
    <property type="term" value="P:dATP catabolic process"/>
    <property type="evidence" value="ECO:0007669"/>
    <property type="project" value="TreeGrafter"/>
</dbReference>
<proteinExistence type="predicted"/>
<dbReference type="GO" id="GO:0046052">
    <property type="term" value="P:UTP catabolic process"/>
    <property type="evidence" value="ECO:0007669"/>
    <property type="project" value="TreeGrafter"/>
</dbReference>
<dbReference type="Gene3D" id="1.10.287.1080">
    <property type="entry name" value="MazG-like"/>
    <property type="match status" value="2"/>
</dbReference>
<name>A0AAU9EEW9_9BACT</name>
<dbReference type="InterPro" id="IPR004518">
    <property type="entry name" value="MazG-like_dom"/>
</dbReference>
<accession>A0AAU9EEW9</accession>
<dbReference type="GO" id="GO:0006950">
    <property type="term" value="P:response to stress"/>
    <property type="evidence" value="ECO:0007669"/>
    <property type="project" value="UniProtKB-ARBA"/>
</dbReference>
<dbReference type="AlphaFoldDB" id="A0AAU9EEW9"/>
<dbReference type="GO" id="GO:0046081">
    <property type="term" value="P:dUTP catabolic process"/>
    <property type="evidence" value="ECO:0007669"/>
    <property type="project" value="TreeGrafter"/>
</dbReference>
<reference evidence="3" key="1">
    <citation type="journal article" date="2023" name="Arch. Microbiol.">
        <title>Desulfoferula mesophilus gen. nov. sp. nov., a mesophilic sulfate-reducing bacterium isolated from a brackish lake sediment.</title>
        <authorList>
            <person name="Watanabe T."/>
            <person name="Yabe T."/>
            <person name="Tsuji J.M."/>
            <person name="Fukui M."/>
        </authorList>
    </citation>
    <scope>NUCLEOTIDE SEQUENCE [LARGE SCALE GENOMIC DNA]</scope>
    <source>
        <strain evidence="3">12FAK</strain>
    </source>
</reference>
<dbReference type="CDD" id="cd11529">
    <property type="entry name" value="NTP-PPase_MazG_Cterm"/>
    <property type="match status" value="1"/>
</dbReference>